<proteinExistence type="predicted"/>
<dbReference type="InterPro" id="IPR010297">
    <property type="entry name" value="DUF900_hydrolase"/>
</dbReference>
<gene>
    <name evidence="1" type="ORF">EDC65_3587</name>
</gene>
<evidence type="ECO:0000313" key="1">
    <source>
        <dbReference type="EMBL" id="ROP84239.1"/>
    </source>
</evidence>
<organism evidence="1 2">
    <name type="scientific">Stella humosa</name>
    <dbReference type="NCBI Taxonomy" id="94"/>
    <lineage>
        <taxon>Bacteria</taxon>
        <taxon>Pseudomonadati</taxon>
        <taxon>Pseudomonadota</taxon>
        <taxon>Alphaproteobacteria</taxon>
        <taxon>Rhodospirillales</taxon>
        <taxon>Stellaceae</taxon>
        <taxon>Stella</taxon>
    </lineage>
</organism>
<accession>A0A3N1KZM4</accession>
<dbReference type="AlphaFoldDB" id="A0A3N1KZM4"/>
<reference evidence="1 2" key="1">
    <citation type="submission" date="2018-11" db="EMBL/GenBank/DDBJ databases">
        <title>Genomic Encyclopedia of Type Strains, Phase IV (KMG-IV): sequencing the most valuable type-strain genomes for metagenomic binning, comparative biology and taxonomic classification.</title>
        <authorList>
            <person name="Goeker M."/>
        </authorList>
    </citation>
    <scope>NUCLEOTIDE SEQUENCE [LARGE SCALE GENOMIC DNA]</scope>
    <source>
        <strain evidence="1 2">DSM 5900</strain>
    </source>
</reference>
<sequence length="378" mass="40363">MQGIAAWLRRGLPVLAMILLIGCTSRPDMDILAASPGAKADAKALAVYVATTRQRQSPDRNDFTNRRSGALNYAQYSISVPPSHVPGRIEWPGTPADPATAFTPVGDRVLTQAAFEAALAGRGCGAAGATTAVFVHGYNTNFPEALFRLVQITADTDPRTIPILFAWPSDASALAYVADQDSAMYSRDYLADFLVRLTRLCPEGGITLVGHSMGGWLTVEALRQLRLAGHDAVLRRLRVALASPDIDVEVFRTQMKVIGPLTPPMIVLVSRDDRALSVSSRLAGARQRLGRIDVADPEVQEAARAANLNIVDISDLEASDGFNHDRYVVFAGVYAKLAARGAVTPGQGLRQAGAFVFRTVGTALSSPFVLAGRALSPE</sequence>
<dbReference type="SUPFAM" id="SSF53474">
    <property type="entry name" value="alpha/beta-Hydrolases"/>
    <property type="match status" value="1"/>
</dbReference>
<name>A0A3N1KZM4_9PROT</name>
<dbReference type="EMBL" id="RJKX01000015">
    <property type="protein sequence ID" value="ROP84239.1"/>
    <property type="molecule type" value="Genomic_DNA"/>
</dbReference>
<dbReference type="InterPro" id="IPR029058">
    <property type="entry name" value="AB_hydrolase_fold"/>
</dbReference>
<dbReference type="PANTHER" id="PTHR36513">
    <property type="entry name" value="ABC TRANSMEMBRANE TYPE-1 DOMAIN-CONTAINING PROTEIN"/>
    <property type="match status" value="1"/>
</dbReference>
<dbReference type="Pfam" id="PF05990">
    <property type="entry name" value="DUF900"/>
    <property type="match status" value="1"/>
</dbReference>
<dbReference type="InterPro" id="IPR014586">
    <property type="entry name" value="UCP033909"/>
</dbReference>
<comment type="caution">
    <text evidence="1">The sequence shown here is derived from an EMBL/GenBank/DDBJ whole genome shotgun (WGS) entry which is preliminary data.</text>
</comment>
<dbReference type="Proteomes" id="UP000278222">
    <property type="component" value="Unassembled WGS sequence"/>
</dbReference>
<dbReference type="PIRSF" id="PIRSF033909">
    <property type="entry name" value="UCP033909"/>
    <property type="match status" value="1"/>
</dbReference>
<protein>
    <submittedName>
        <fullName evidence="1">Esterase/lipase superfamily enzyme</fullName>
    </submittedName>
</protein>
<evidence type="ECO:0000313" key="2">
    <source>
        <dbReference type="Proteomes" id="UP000278222"/>
    </source>
</evidence>
<dbReference type="PANTHER" id="PTHR36513:SF1">
    <property type="entry name" value="TRANSMEMBRANE PROTEIN"/>
    <property type="match status" value="1"/>
</dbReference>
<dbReference type="Gene3D" id="3.40.50.1820">
    <property type="entry name" value="alpha/beta hydrolase"/>
    <property type="match status" value="1"/>
</dbReference>
<keyword evidence="2" id="KW-1185">Reference proteome</keyword>